<gene>
    <name evidence="4" type="ORF">ACFQ34_18840</name>
</gene>
<dbReference type="InterPro" id="IPR000045">
    <property type="entry name" value="Prepilin_IV_endopep_pep"/>
</dbReference>
<dbReference type="EMBL" id="JBHTMB010000158">
    <property type="protein sequence ID" value="MFD1235351.1"/>
    <property type="molecule type" value="Genomic_DNA"/>
</dbReference>
<keyword evidence="2" id="KW-0472">Membrane</keyword>
<keyword evidence="4" id="KW-0378">Hydrolase</keyword>
<dbReference type="PANTHER" id="PTHR30487">
    <property type="entry name" value="TYPE 4 PREPILIN-LIKE PROTEINS LEADER PEPTIDE-PROCESSING ENZYME"/>
    <property type="match status" value="1"/>
</dbReference>
<comment type="caution">
    <text evidence="4">The sequence shown here is derived from an EMBL/GenBank/DDBJ whole genome shotgun (WGS) entry which is preliminary data.</text>
</comment>
<evidence type="ECO:0000259" key="3">
    <source>
        <dbReference type="Pfam" id="PF01478"/>
    </source>
</evidence>
<name>A0ABW3VJW5_9PSEU</name>
<accession>A0ABW3VJW5</accession>
<sequence length="179" mass="16824">MRIGPPAASVEAVSALACVLVVAARPGPAAVAGCWIAVCGIALVAVDAAVHRLPGPLIAATTAGSGLALVPTAWVDPAGVARAVAAAAAAAGTLLLVRAATRGGLGGGDCTLAPALGATAGRDGWPALLLAGLVGAVLGALHALVVAARTGRVRGVEVPFGPALVVGVLAVVTAVGPPG</sequence>
<keyword evidence="5" id="KW-1185">Reference proteome</keyword>
<dbReference type="Proteomes" id="UP001597182">
    <property type="component" value="Unassembled WGS sequence"/>
</dbReference>
<keyword evidence="2" id="KW-0812">Transmembrane</keyword>
<reference evidence="5" key="1">
    <citation type="journal article" date="2019" name="Int. J. Syst. Evol. Microbiol.">
        <title>The Global Catalogue of Microorganisms (GCM) 10K type strain sequencing project: providing services to taxonomists for standard genome sequencing and annotation.</title>
        <authorList>
            <consortium name="The Broad Institute Genomics Platform"/>
            <consortium name="The Broad Institute Genome Sequencing Center for Infectious Disease"/>
            <person name="Wu L."/>
            <person name="Ma J."/>
        </authorList>
    </citation>
    <scope>NUCLEOTIDE SEQUENCE [LARGE SCALE GENOMIC DNA]</scope>
    <source>
        <strain evidence="5">CCUG 49018</strain>
    </source>
</reference>
<feature type="transmembrane region" description="Helical" evidence="2">
    <location>
        <begin position="30"/>
        <end position="50"/>
    </location>
</feature>
<evidence type="ECO:0000313" key="5">
    <source>
        <dbReference type="Proteomes" id="UP001597182"/>
    </source>
</evidence>
<dbReference type="GO" id="GO:0004190">
    <property type="term" value="F:aspartic-type endopeptidase activity"/>
    <property type="evidence" value="ECO:0007669"/>
    <property type="project" value="UniProtKB-EC"/>
</dbReference>
<protein>
    <submittedName>
        <fullName evidence="4">Prepilin peptidase</fullName>
        <ecNumber evidence="4">3.4.23.43</ecNumber>
    </submittedName>
</protein>
<organism evidence="4 5">
    <name type="scientific">Pseudonocardia benzenivorans</name>
    <dbReference type="NCBI Taxonomy" id="228005"/>
    <lineage>
        <taxon>Bacteria</taxon>
        <taxon>Bacillati</taxon>
        <taxon>Actinomycetota</taxon>
        <taxon>Actinomycetes</taxon>
        <taxon>Pseudonocardiales</taxon>
        <taxon>Pseudonocardiaceae</taxon>
        <taxon>Pseudonocardia</taxon>
    </lineage>
</organism>
<keyword evidence="2" id="KW-1133">Transmembrane helix</keyword>
<proteinExistence type="inferred from homology"/>
<dbReference type="RefSeq" id="WP_346093842.1">
    <property type="nucleotide sequence ID" value="NZ_BAABKS010000082.1"/>
</dbReference>
<evidence type="ECO:0000313" key="4">
    <source>
        <dbReference type="EMBL" id="MFD1235351.1"/>
    </source>
</evidence>
<evidence type="ECO:0000256" key="1">
    <source>
        <dbReference type="ARBA" id="ARBA00005801"/>
    </source>
</evidence>
<dbReference type="EC" id="3.4.23.43" evidence="4"/>
<comment type="similarity">
    <text evidence="1">Belongs to the peptidase A24 family.</text>
</comment>
<feature type="domain" description="Prepilin type IV endopeptidase peptidase" evidence="3">
    <location>
        <begin position="36"/>
        <end position="143"/>
    </location>
</feature>
<feature type="transmembrane region" description="Helical" evidence="2">
    <location>
        <begin position="57"/>
        <end position="74"/>
    </location>
</feature>
<feature type="transmembrane region" description="Helical" evidence="2">
    <location>
        <begin position="127"/>
        <end position="148"/>
    </location>
</feature>
<feature type="transmembrane region" description="Helical" evidence="2">
    <location>
        <begin position="160"/>
        <end position="177"/>
    </location>
</feature>
<dbReference type="InterPro" id="IPR050882">
    <property type="entry name" value="Prepilin_peptidase/N-MTase"/>
</dbReference>
<feature type="transmembrane region" description="Helical" evidence="2">
    <location>
        <begin position="7"/>
        <end position="24"/>
    </location>
</feature>
<dbReference type="Pfam" id="PF01478">
    <property type="entry name" value="Peptidase_A24"/>
    <property type="match status" value="1"/>
</dbReference>
<dbReference type="PANTHER" id="PTHR30487:SF0">
    <property type="entry name" value="PREPILIN LEADER PEPTIDASE_N-METHYLTRANSFERASE-RELATED"/>
    <property type="match status" value="1"/>
</dbReference>
<evidence type="ECO:0000256" key="2">
    <source>
        <dbReference type="SAM" id="Phobius"/>
    </source>
</evidence>